<evidence type="ECO:0000313" key="3">
    <source>
        <dbReference type="Proteomes" id="UP000198680"/>
    </source>
</evidence>
<keyword evidence="3" id="KW-1185">Reference proteome</keyword>
<protein>
    <submittedName>
        <fullName evidence="2">Uncharacterized protein</fullName>
    </submittedName>
</protein>
<feature type="chain" id="PRO_5011736074" evidence="1">
    <location>
        <begin position="23"/>
        <end position="192"/>
    </location>
</feature>
<evidence type="ECO:0000313" key="2">
    <source>
        <dbReference type="EMBL" id="SDM00837.1"/>
    </source>
</evidence>
<dbReference type="RefSeq" id="WP_139177033.1">
    <property type="nucleotide sequence ID" value="NZ_FNHE01000003.1"/>
</dbReference>
<evidence type="ECO:0000256" key="1">
    <source>
        <dbReference type="SAM" id="SignalP"/>
    </source>
</evidence>
<organism evidence="2 3">
    <name type="scientific">Geodermatophilus siccatus</name>
    <dbReference type="NCBI Taxonomy" id="1137991"/>
    <lineage>
        <taxon>Bacteria</taxon>
        <taxon>Bacillati</taxon>
        <taxon>Actinomycetota</taxon>
        <taxon>Actinomycetes</taxon>
        <taxon>Geodermatophilales</taxon>
        <taxon>Geodermatophilaceae</taxon>
        <taxon>Geodermatophilus</taxon>
    </lineage>
</organism>
<gene>
    <name evidence="2" type="ORF">SAMN05660642_01314</name>
</gene>
<feature type="signal peptide" evidence="1">
    <location>
        <begin position="1"/>
        <end position="22"/>
    </location>
</feature>
<keyword evidence="1" id="KW-0732">Signal</keyword>
<dbReference type="Proteomes" id="UP000198680">
    <property type="component" value="Unassembled WGS sequence"/>
</dbReference>
<dbReference type="AlphaFoldDB" id="A0A1G9PRJ8"/>
<accession>A0A1G9PRJ8</accession>
<name>A0A1G9PRJ8_9ACTN</name>
<reference evidence="3" key="1">
    <citation type="submission" date="2016-10" db="EMBL/GenBank/DDBJ databases">
        <authorList>
            <person name="Varghese N."/>
            <person name="Submissions S."/>
        </authorList>
    </citation>
    <scope>NUCLEOTIDE SEQUENCE [LARGE SCALE GENOMIC DNA]</scope>
    <source>
        <strain evidence="3">DSM 45419</strain>
    </source>
</reference>
<dbReference type="OrthoDB" id="4936255at2"/>
<sequence length="192" mass="20127">MRRVLVGTAAAVMVLSGGVASAADAQPPGDDEGWVPVPEEFYEPVDVEACGSVVTVAGGDVREAEVRQQVLDDGSTFLEFRGSRTVDLTRQSDGATIDELDVWGRSWDLVSSDGSEVVAELDGPLVLWAGNDVERAAADEAGLPHLMYVQEGTILLRLTVDPATGESTAVDGLRLEADVVDLCGVLDEAAGD</sequence>
<dbReference type="EMBL" id="FNHE01000003">
    <property type="protein sequence ID" value="SDM00837.1"/>
    <property type="molecule type" value="Genomic_DNA"/>
</dbReference>
<proteinExistence type="predicted"/>